<dbReference type="InterPro" id="IPR010374">
    <property type="entry name" value="DUF969"/>
</dbReference>
<feature type="transmembrane region" description="Helical" evidence="1">
    <location>
        <begin position="6"/>
        <end position="34"/>
    </location>
</feature>
<name>A0A6I1MS62_9CLOT</name>
<gene>
    <name evidence="2" type="ORF">GBZ86_04955</name>
</gene>
<accession>A0A6I1MS62</accession>
<feature type="transmembrane region" description="Helical" evidence="1">
    <location>
        <begin position="192"/>
        <end position="211"/>
    </location>
</feature>
<keyword evidence="3" id="KW-1185">Reference proteome</keyword>
<evidence type="ECO:0000313" key="2">
    <source>
        <dbReference type="EMBL" id="MPQ43109.1"/>
    </source>
</evidence>
<keyword evidence="1" id="KW-0812">Transmembrane</keyword>
<reference evidence="2 3" key="1">
    <citation type="submission" date="2019-10" db="EMBL/GenBank/DDBJ databases">
        <title>The Genome Sequence of Clostridium tarantellae Isolated from Fish Brain.</title>
        <authorList>
            <person name="Bano L."/>
            <person name="Kiel M."/>
            <person name="Sales G."/>
            <person name="Doxey A.C."/>
            <person name="Mansfield M.J."/>
            <person name="Schiavone M."/>
            <person name="Rossetto O."/>
            <person name="Pirazzini M."/>
            <person name="Dobrindt U."/>
            <person name="Montecucco C."/>
        </authorList>
    </citation>
    <scope>NUCLEOTIDE SEQUENCE [LARGE SCALE GENOMIC DNA]</scope>
    <source>
        <strain evidence="2 3">DSM 3997</strain>
    </source>
</reference>
<dbReference type="Pfam" id="PF06149">
    <property type="entry name" value="DUF969"/>
    <property type="match status" value="1"/>
</dbReference>
<organism evidence="2 3">
    <name type="scientific">Clostridium tarantellae</name>
    <dbReference type="NCBI Taxonomy" id="39493"/>
    <lineage>
        <taxon>Bacteria</taxon>
        <taxon>Bacillati</taxon>
        <taxon>Bacillota</taxon>
        <taxon>Clostridia</taxon>
        <taxon>Eubacteriales</taxon>
        <taxon>Clostridiaceae</taxon>
        <taxon>Clostridium</taxon>
    </lineage>
</organism>
<dbReference type="RefSeq" id="WP_152888331.1">
    <property type="nucleotide sequence ID" value="NZ_WHJC01000040.1"/>
</dbReference>
<comment type="caution">
    <text evidence="2">The sequence shown here is derived from an EMBL/GenBank/DDBJ whole genome shotgun (WGS) entry which is preliminary data.</text>
</comment>
<evidence type="ECO:0000256" key="1">
    <source>
        <dbReference type="SAM" id="Phobius"/>
    </source>
</evidence>
<dbReference type="AlphaFoldDB" id="A0A6I1MS62"/>
<protein>
    <submittedName>
        <fullName evidence="2">DUF969 family protein</fullName>
    </submittedName>
</protein>
<dbReference type="Proteomes" id="UP000430345">
    <property type="component" value="Unassembled WGS sequence"/>
</dbReference>
<keyword evidence="1" id="KW-0472">Membrane</keyword>
<dbReference type="OrthoDB" id="80065at2"/>
<sequence>MVLLGILIVIIGFALKLDSIAVVVIAGICTGLIAKMSFVDILRIMGDTFVSQRHMTLFLLTLPVIGICEKYGLKEKAISLIQNIKNLSTGKILSMYFFIREAGAAVSLRLSGQAQFVRPLINPMAQGASVSKYGNLNDKAEDLIKAAAAAMDNYGNFFGQNLFMASSGVLLVSGTLTSELGKSVTALEIAKASVPVAIVALILALLQNYLLDKKIGRIMNKK</sequence>
<evidence type="ECO:0000313" key="3">
    <source>
        <dbReference type="Proteomes" id="UP000430345"/>
    </source>
</evidence>
<proteinExistence type="predicted"/>
<keyword evidence="1" id="KW-1133">Transmembrane helix</keyword>
<dbReference type="EMBL" id="WHJC01000040">
    <property type="protein sequence ID" value="MPQ43109.1"/>
    <property type="molecule type" value="Genomic_DNA"/>
</dbReference>